<name>A0A0C9UIV5_SPHS4</name>
<dbReference type="AlphaFoldDB" id="A0A0C9UIV5"/>
<evidence type="ECO:0000256" key="6">
    <source>
        <dbReference type="ARBA" id="ARBA00022989"/>
    </source>
</evidence>
<keyword evidence="10" id="KW-0739">Sodium transport</keyword>
<keyword evidence="5 11" id="KW-0812">Transmembrane</keyword>
<protein>
    <recommendedName>
        <fullName evidence="12">Cation/H+ exchanger transmembrane domain-containing protein</fullName>
    </recommendedName>
</protein>
<evidence type="ECO:0000259" key="12">
    <source>
        <dbReference type="Pfam" id="PF00999"/>
    </source>
</evidence>
<keyword evidence="6 11" id="KW-1133">Transmembrane helix</keyword>
<evidence type="ECO:0000256" key="3">
    <source>
        <dbReference type="ARBA" id="ARBA00022448"/>
    </source>
</evidence>
<keyword evidence="3" id="KW-0813">Transport</keyword>
<evidence type="ECO:0000256" key="5">
    <source>
        <dbReference type="ARBA" id="ARBA00022692"/>
    </source>
</evidence>
<evidence type="ECO:0000256" key="7">
    <source>
        <dbReference type="ARBA" id="ARBA00023053"/>
    </source>
</evidence>
<dbReference type="GO" id="GO:0005886">
    <property type="term" value="C:plasma membrane"/>
    <property type="evidence" value="ECO:0007669"/>
    <property type="project" value="InterPro"/>
</dbReference>
<dbReference type="PANTHER" id="PTHR31382">
    <property type="entry name" value="NA(+)/H(+) ANTIPORTER"/>
    <property type="match status" value="1"/>
</dbReference>
<keyword evidence="9 11" id="KW-0472">Membrane</keyword>
<dbReference type="GO" id="GO:0030007">
    <property type="term" value="P:intracellular potassium ion homeostasis"/>
    <property type="evidence" value="ECO:0007669"/>
    <property type="project" value="TreeGrafter"/>
</dbReference>
<organism evidence="13 14">
    <name type="scientific">Sphaerobolus stellatus (strain SS14)</name>
    <dbReference type="NCBI Taxonomy" id="990650"/>
    <lineage>
        <taxon>Eukaryota</taxon>
        <taxon>Fungi</taxon>
        <taxon>Dikarya</taxon>
        <taxon>Basidiomycota</taxon>
        <taxon>Agaricomycotina</taxon>
        <taxon>Agaricomycetes</taxon>
        <taxon>Phallomycetidae</taxon>
        <taxon>Geastrales</taxon>
        <taxon>Sphaerobolaceae</taxon>
        <taxon>Sphaerobolus</taxon>
    </lineage>
</organism>
<accession>A0A0C9UIV5</accession>
<sequence>MANTGLSDFVSAYTKFDVTPTHLAITLAGGFIVLFGMFSLFLREKLYIGEACWAFLFGVVMGPYGANLFNPRSWVTSESNLVDSQQLQTLTLEVSRIVLAIGVFAIGVELPKAYMKRHWKSLFFLLGPCMIWGWFVSAGLIFALIPGLNFL</sequence>
<evidence type="ECO:0000256" key="11">
    <source>
        <dbReference type="SAM" id="Phobius"/>
    </source>
</evidence>
<comment type="subcellular location">
    <subcellularLocation>
        <location evidence="1">Membrane</location>
        <topology evidence="1">Multi-pass membrane protein</topology>
    </subcellularLocation>
</comment>
<keyword evidence="14" id="KW-1185">Reference proteome</keyword>
<reference evidence="13 14" key="1">
    <citation type="submission" date="2014-06" db="EMBL/GenBank/DDBJ databases">
        <title>Evolutionary Origins and Diversification of the Mycorrhizal Mutualists.</title>
        <authorList>
            <consortium name="DOE Joint Genome Institute"/>
            <consortium name="Mycorrhizal Genomics Consortium"/>
            <person name="Kohler A."/>
            <person name="Kuo A."/>
            <person name="Nagy L.G."/>
            <person name="Floudas D."/>
            <person name="Copeland A."/>
            <person name="Barry K.W."/>
            <person name="Cichocki N."/>
            <person name="Veneault-Fourrey C."/>
            <person name="LaButti K."/>
            <person name="Lindquist E.A."/>
            <person name="Lipzen A."/>
            <person name="Lundell T."/>
            <person name="Morin E."/>
            <person name="Murat C."/>
            <person name="Riley R."/>
            <person name="Ohm R."/>
            <person name="Sun H."/>
            <person name="Tunlid A."/>
            <person name="Henrissat B."/>
            <person name="Grigoriev I.V."/>
            <person name="Hibbett D.S."/>
            <person name="Martin F."/>
        </authorList>
    </citation>
    <scope>NUCLEOTIDE SEQUENCE [LARGE SCALE GENOMIC DNA]</scope>
    <source>
        <strain evidence="13 14">SS14</strain>
    </source>
</reference>
<feature type="transmembrane region" description="Helical" evidence="11">
    <location>
        <begin position="122"/>
        <end position="145"/>
    </location>
</feature>
<evidence type="ECO:0000256" key="2">
    <source>
        <dbReference type="ARBA" id="ARBA00005248"/>
    </source>
</evidence>
<dbReference type="GO" id="GO:0042391">
    <property type="term" value="P:regulation of membrane potential"/>
    <property type="evidence" value="ECO:0007669"/>
    <property type="project" value="InterPro"/>
</dbReference>
<comment type="similarity">
    <text evidence="2">Belongs to the fungal Na(+)/H(+) exchanger family.</text>
</comment>
<dbReference type="OrthoDB" id="2190219at2759"/>
<keyword evidence="8" id="KW-0406">Ion transport</keyword>
<dbReference type="GO" id="GO:0036376">
    <property type="term" value="P:sodium ion export across plasma membrane"/>
    <property type="evidence" value="ECO:0007669"/>
    <property type="project" value="InterPro"/>
</dbReference>
<dbReference type="HOGENOM" id="CLU_121085_0_0_1"/>
<keyword evidence="7" id="KW-0915">Sodium</keyword>
<dbReference type="PANTHER" id="PTHR31382:SF4">
    <property type="entry name" value="NA(+)_H(+) ANTIPORTER"/>
    <property type="match status" value="1"/>
</dbReference>
<evidence type="ECO:0000256" key="9">
    <source>
        <dbReference type="ARBA" id="ARBA00023136"/>
    </source>
</evidence>
<evidence type="ECO:0000313" key="14">
    <source>
        <dbReference type="Proteomes" id="UP000054279"/>
    </source>
</evidence>
<evidence type="ECO:0000256" key="1">
    <source>
        <dbReference type="ARBA" id="ARBA00004141"/>
    </source>
</evidence>
<dbReference type="Pfam" id="PF00999">
    <property type="entry name" value="Na_H_Exchanger"/>
    <property type="match status" value="1"/>
</dbReference>
<feature type="non-terminal residue" evidence="13">
    <location>
        <position position="151"/>
    </location>
</feature>
<evidence type="ECO:0000313" key="13">
    <source>
        <dbReference type="EMBL" id="KIJ25190.1"/>
    </source>
</evidence>
<gene>
    <name evidence="13" type="ORF">M422DRAFT_193775</name>
</gene>
<feature type="domain" description="Cation/H+ exchanger transmembrane" evidence="12">
    <location>
        <begin position="36"/>
        <end position="150"/>
    </location>
</feature>
<dbReference type="GO" id="GO:0015385">
    <property type="term" value="F:sodium:proton antiporter activity"/>
    <property type="evidence" value="ECO:0007669"/>
    <property type="project" value="InterPro"/>
</dbReference>
<feature type="transmembrane region" description="Helical" evidence="11">
    <location>
        <begin position="20"/>
        <end position="42"/>
    </location>
</feature>
<evidence type="ECO:0000256" key="4">
    <source>
        <dbReference type="ARBA" id="ARBA00022449"/>
    </source>
</evidence>
<feature type="transmembrane region" description="Helical" evidence="11">
    <location>
        <begin position="89"/>
        <end position="110"/>
    </location>
</feature>
<dbReference type="Proteomes" id="UP000054279">
    <property type="component" value="Unassembled WGS sequence"/>
</dbReference>
<evidence type="ECO:0000256" key="8">
    <source>
        <dbReference type="ARBA" id="ARBA00023065"/>
    </source>
</evidence>
<dbReference type="InterPro" id="IPR006153">
    <property type="entry name" value="Cation/H_exchanger_TM"/>
</dbReference>
<proteinExistence type="inferred from homology"/>
<keyword evidence="4" id="KW-0050">Antiport</keyword>
<feature type="transmembrane region" description="Helical" evidence="11">
    <location>
        <begin position="51"/>
        <end position="69"/>
    </location>
</feature>
<dbReference type="GO" id="GO:0120029">
    <property type="term" value="P:proton export across plasma membrane"/>
    <property type="evidence" value="ECO:0007669"/>
    <property type="project" value="InterPro"/>
</dbReference>
<dbReference type="EMBL" id="KN837428">
    <property type="protein sequence ID" value="KIJ25190.1"/>
    <property type="molecule type" value="Genomic_DNA"/>
</dbReference>
<evidence type="ECO:0000256" key="10">
    <source>
        <dbReference type="ARBA" id="ARBA00023201"/>
    </source>
</evidence>
<dbReference type="InterPro" id="IPR004712">
    <property type="entry name" value="Na+/H+_antiporter_fungi"/>
</dbReference>